<keyword evidence="2" id="KW-0472">Membrane</keyword>
<dbReference type="GO" id="GO:0009897">
    <property type="term" value="C:external side of plasma membrane"/>
    <property type="evidence" value="ECO:0007669"/>
    <property type="project" value="TreeGrafter"/>
</dbReference>
<dbReference type="GO" id="GO:1990782">
    <property type="term" value="F:protein tyrosine kinase binding"/>
    <property type="evidence" value="ECO:0007669"/>
    <property type="project" value="TreeGrafter"/>
</dbReference>
<evidence type="ECO:0000259" key="3">
    <source>
        <dbReference type="PROSITE" id="PS50835"/>
    </source>
</evidence>
<dbReference type="GeneID" id="102192292"/>
<keyword evidence="2" id="KW-1133">Transmembrane helix</keyword>
<dbReference type="InterPro" id="IPR013783">
    <property type="entry name" value="Ig-like_fold"/>
</dbReference>
<dbReference type="Proteomes" id="UP000695023">
    <property type="component" value="Unplaced"/>
</dbReference>
<feature type="domain" description="Ig-like" evidence="3">
    <location>
        <begin position="1"/>
        <end position="80"/>
    </location>
</feature>
<organism evidence="4 5">
    <name type="scientific">Pundamilia nyererei</name>
    <dbReference type="NCBI Taxonomy" id="303518"/>
    <lineage>
        <taxon>Eukaryota</taxon>
        <taxon>Metazoa</taxon>
        <taxon>Chordata</taxon>
        <taxon>Craniata</taxon>
        <taxon>Vertebrata</taxon>
        <taxon>Euteleostomi</taxon>
        <taxon>Actinopterygii</taxon>
        <taxon>Neopterygii</taxon>
        <taxon>Teleostei</taxon>
        <taxon>Neoteleostei</taxon>
        <taxon>Acanthomorphata</taxon>
        <taxon>Ovalentaria</taxon>
        <taxon>Cichlomorphae</taxon>
        <taxon>Cichliformes</taxon>
        <taxon>Cichlidae</taxon>
        <taxon>African cichlids</taxon>
        <taxon>Pseudocrenilabrinae</taxon>
        <taxon>Haplochromini</taxon>
        <taxon>Pundamilia</taxon>
    </lineage>
</organism>
<dbReference type="Gene3D" id="2.60.40.10">
    <property type="entry name" value="Immunoglobulins"/>
    <property type="match status" value="1"/>
</dbReference>
<dbReference type="GO" id="GO:0042289">
    <property type="term" value="F:MHC class II protein binding"/>
    <property type="evidence" value="ECO:0007669"/>
    <property type="project" value="TreeGrafter"/>
</dbReference>
<evidence type="ECO:0000256" key="2">
    <source>
        <dbReference type="SAM" id="Phobius"/>
    </source>
</evidence>
<reference evidence="5" key="1">
    <citation type="submission" date="2025-08" db="UniProtKB">
        <authorList>
            <consortium name="RefSeq"/>
        </authorList>
    </citation>
    <scope>IDENTIFICATION</scope>
</reference>
<dbReference type="InterPro" id="IPR036179">
    <property type="entry name" value="Ig-like_dom_sf"/>
</dbReference>
<keyword evidence="2" id="KW-0812">Transmembrane</keyword>
<dbReference type="InterPro" id="IPR013106">
    <property type="entry name" value="Ig_V-set"/>
</dbReference>
<dbReference type="GO" id="GO:0045121">
    <property type="term" value="C:membrane raft"/>
    <property type="evidence" value="ECO:0007669"/>
    <property type="project" value="TreeGrafter"/>
</dbReference>
<dbReference type="GO" id="GO:0070374">
    <property type="term" value="P:positive regulation of ERK1 and ERK2 cascade"/>
    <property type="evidence" value="ECO:0007669"/>
    <property type="project" value="TreeGrafter"/>
</dbReference>
<evidence type="ECO:0000256" key="1">
    <source>
        <dbReference type="SAM" id="MobiDB-lite"/>
    </source>
</evidence>
<keyword evidence="4" id="KW-1185">Reference proteome</keyword>
<dbReference type="GO" id="GO:0035723">
    <property type="term" value="P:interleukin-15-mediated signaling pathway"/>
    <property type="evidence" value="ECO:0007669"/>
    <property type="project" value="TreeGrafter"/>
</dbReference>
<dbReference type="GO" id="GO:0042110">
    <property type="term" value="P:T cell activation"/>
    <property type="evidence" value="ECO:0007669"/>
    <property type="project" value="TreeGrafter"/>
</dbReference>
<dbReference type="PANTHER" id="PTHR11422">
    <property type="entry name" value="T-CELL SURFACE GLYCOPROTEIN CD4"/>
    <property type="match status" value="1"/>
</dbReference>
<feature type="region of interest" description="Disordered" evidence="1">
    <location>
        <begin position="191"/>
        <end position="222"/>
    </location>
</feature>
<name>A0A9Y3S954_9CICH</name>
<dbReference type="InterPro" id="IPR007110">
    <property type="entry name" value="Ig-like_dom"/>
</dbReference>
<sequence>MKVGDDVTLPCLNVIDEQNNCDGTTWTFTPRNKPTTVELITLGQIGEQAKTQSDRLRVTVNCSLLIKKLTVEDVGFYSCQQYKLGKTRAEDTLVHQSLVDLSVITLTEHKDTEKVTLSCSVVKNEQCRHTLKWLLKGQDVDKENKEIVTSQTHCAATVSVLKNNYLYSSRDEILKCEVTDTKSGRVQVFSSQPSGEETVDPKTTTKMHSKSESDTTPGTTTITKSSPSITALSLYITGAVGLVILVITAVFVIRWKKNKGENIYR</sequence>
<dbReference type="RefSeq" id="XP_005753940.1">
    <property type="nucleotide sequence ID" value="XM_005753883.1"/>
</dbReference>
<dbReference type="Pfam" id="PF07686">
    <property type="entry name" value="V-set"/>
    <property type="match status" value="1"/>
</dbReference>
<dbReference type="PANTHER" id="PTHR11422:SF5">
    <property type="entry name" value="DIVERSE IMMUNOGLOBULIN DOMAIN-CONTAINING PROTEIN 1.1 ISOFORM X1-RELATED"/>
    <property type="match status" value="1"/>
</dbReference>
<gene>
    <name evidence="5" type="primary">LOC102192292</name>
</gene>
<feature type="compositionally biased region" description="Polar residues" evidence="1">
    <location>
        <begin position="191"/>
        <end position="206"/>
    </location>
</feature>
<protein>
    <submittedName>
        <fullName evidence="5">Uncharacterized protein LOC102192292</fullName>
    </submittedName>
</protein>
<proteinExistence type="predicted"/>
<dbReference type="AlphaFoldDB" id="A0A9Y3S954"/>
<dbReference type="PROSITE" id="PS50835">
    <property type="entry name" value="IG_LIKE"/>
    <property type="match status" value="1"/>
</dbReference>
<evidence type="ECO:0000313" key="4">
    <source>
        <dbReference type="Proteomes" id="UP000695023"/>
    </source>
</evidence>
<evidence type="ECO:0000313" key="5">
    <source>
        <dbReference type="RefSeq" id="XP_005753940.1"/>
    </source>
</evidence>
<feature type="transmembrane region" description="Helical" evidence="2">
    <location>
        <begin position="232"/>
        <end position="255"/>
    </location>
</feature>
<accession>A0A9Y3S954</accession>
<dbReference type="SUPFAM" id="SSF48726">
    <property type="entry name" value="Immunoglobulin"/>
    <property type="match status" value="2"/>
</dbReference>